<dbReference type="EMBL" id="JBGOOW010000076">
    <property type="protein sequence ID" value="MEZ8183997.1"/>
    <property type="molecule type" value="Genomic_DNA"/>
</dbReference>
<name>A0ABV4M1J4_VIBSP</name>
<comment type="caution">
    <text evidence="1">The sequence shown here is derived from an EMBL/GenBank/DDBJ whole genome shotgun (WGS) entry which is preliminary data.</text>
</comment>
<accession>A0ABV4M1J4</accession>
<proteinExistence type="predicted"/>
<sequence>MKNFLNFLDEVEDGKLIVALESARDNLNKALAHQQGQLNIRSNDVKSPQEILMVAKRKHQANKSWSLQKVAIESYLEDFDDQDVFLLKESIDAFECNNS</sequence>
<dbReference type="RefSeq" id="WP_371691484.1">
    <property type="nucleotide sequence ID" value="NZ_JBGONW010000098.1"/>
</dbReference>
<organism evidence="1 2">
    <name type="scientific">Vibrio splendidus</name>
    <dbReference type="NCBI Taxonomy" id="29497"/>
    <lineage>
        <taxon>Bacteria</taxon>
        <taxon>Pseudomonadati</taxon>
        <taxon>Pseudomonadota</taxon>
        <taxon>Gammaproteobacteria</taxon>
        <taxon>Vibrionales</taxon>
        <taxon>Vibrionaceae</taxon>
        <taxon>Vibrio</taxon>
    </lineage>
</organism>
<protein>
    <submittedName>
        <fullName evidence="1">Uncharacterized protein</fullName>
    </submittedName>
</protein>
<evidence type="ECO:0000313" key="1">
    <source>
        <dbReference type="EMBL" id="MEZ8183997.1"/>
    </source>
</evidence>
<gene>
    <name evidence="1" type="ORF">ACED33_25365</name>
</gene>
<keyword evidence="2" id="KW-1185">Reference proteome</keyword>
<evidence type="ECO:0000313" key="2">
    <source>
        <dbReference type="Proteomes" id="UP001569200"/>
    </source>
</evidence>
<dbReference type="Proteomes" id="UP001569200">
    <property type="component" value="Unassembled WGS sequence"/>
</dbReference>
<reference evidence="1 2" key="1">
    <citation type="submission" date="2024-06" db="EMBL/GenBank/DDBJ databases">
        <authorList>
            <person name="Steensen K."/>
            <person name="Seneca J."/>
            <person name="Bartlau N."/>
            <person name="Yu A.X."/>
            <person name="Polz M.F."/>
        </authorList>
    </citation>
    <scope>NUCLEOTIDE SEQUENCE [LARGE SCALE GENOMIC DNA]</scope>
    <source>
        <strain evidence="1 2">1F145</strain>
    </source>
</reference>